<dbReference type="Pfam" id="PF02698">
    <property type="entry name" value="DUF218"/>
    <property type="match status" value="1"/>
</dbReference>
<dbReference type="AlphaFoldDB" id="A0A955I238"/>
<gene>
    <name evidence="2" type="ORF">KC685_03950</name>
</gene>
<reference evidence="2" key="2">
    <citation type="journal article" date="2021" name="Microbiome">
        <title>Successional dynamics and alternative stable states in a saline activated sludge microbial community over 9 years.</title>
        <authorList>
            <person name="Wang Y."/>
            <person name="Ye J."/>
            <person name="Ju F."/>
            <person name="Liu L."/>
            <person name="Boyd J.A."/>
            <person name="Deng Y."/>
            <person name="Parks D.H."/>
            <person name="Jiang X."/>
            <person name="Yin X."/>
            <person name="Woodcroft B.J."/>
            <person name="Tyson G.W."/>
            <person name="Hugenholtz P."/>
            <person name="Polz M.F."/>
            <person name="Zhang T."/>
        </authorList>
    </citation>
    <scope>NUCLEOTIDE SEQUENCE</scope>
    <source>
        <strain evidence="2">HKST-UBA17</strain>
    </source>
</reference>
<organism evidence="2 3">
    <name type="scientific">Candidatus Dojkabacteria bacterium</name>
    <dbReference type="NCBI Taxonomy" id="2099670"/>
    <lineage>
        <taxon>Bacteria</taxon>
        <taxon>Candidatus Dojkabacteria</taxon>
    </lineage>
</organism>
<dbReference type="InterPro" id="IPR003848">
    <property type="entry name" value="DUF218"/>
</dbReference>
<name>A0A955I238_9BACT</name>
<accession>A0A955I238</accession>
<evidence type="ECO:0000313" key="3">
    <source>
        <dbReference type="Proteomes" id="UP000741282"/>
    </source>
</evidence>
<dbReference type="Proteomes" id="UP000741282">
    <property type="component" value="Unassembled WGS sequence"/>
</dbReference>
<dbReference type="GO" id="GO:0005886">
    <property type="term" value="C:plasma membrane"/>
    <property type="evidence" value="ECO:0007669"/>
    <property type="project" value="TreeGrafter"/>
</dbReference>
<evidence type="ECO:0000259" key="1">
    <source>
        <dbReference type="Pfam" id="PF02698"/>
    </source>
</evidence>
<dbReference type="PANTHER" id="PTHR30336:SF6">
    <property type="entry name" value="INTEGRAL MEMBRANE PROTEIN"/>
    <property type="match status" value="1"/>
</dbReference>
<protein>
    <submittedName>
        <fullName evidence="2">YdcF family protein</fullName>
    </submittedName>
</protein>
<feature type="domain" description="DUF218" evidence="1">
    <location>
        <begin position="8"/>
        <end position="127"/>
    </location>
</feature>
<reference evidence="2" key="1">
    <citation type="submission" date="2020-04" db="EMBL/GenBank/DDBJ databases">
        <authorList>
            <person name="Zhang T."/>
        </authorList>
    </citation>
    <scope>NUCLEOTIDE SEQUENCE</scope>
    <source>
        <strain evidence="2">HKST-UBA17</strain>
    </source>
</reference>
<dbReference type="PANTHER" id="PTHR30336">
    <property type="entry name" value="INNER MEMBRANE PROTEIN, PROBABLE PERMEASE"/>
    <property type="match status" value="1"/>
</dbReference>
<dbReference type="CDD" id="cd06259">
    <property type="entry name" value="YdcF-like"/>
    <property type="match status" value="1"/>
</dbReference>
<evidence type="ECO:0000313" key="2">
    <source>
        <dbReference type="EMBL" id="MCA9377047.1"/>
    </source>
</evidence>
<sequence length="167" mass="18951">MDIELPNTAIVLGAGVLEDGTPHPILKERLDTAGEAYQRGIISTILLSGNNDVDHNEVDVMSNYLIDQYQVPTDSILLDGFGYRTYDSCMRSKGIYDLNEAILITSKYHLPRSIYLCQNAGMEVTGLYGSEEVSNMRWFFSIRELFASYKAYIDINLLRPEYSAERY</sequence>
<dbReference type="InterPro" id="IPR051599">
    <property type="entry name" value="Cell_Envelope_Assoc"/>
</dbReference>
<dbReference type="EMBL" id="JAGQLN010000015">
    <property type="protein sequence ID" value="MCA9377047.1"/>
    <property type="molecule type" value="Genomic_DNA"/>
</dbReference>
<comment type="caution">
    <text evidence="2">The sequence shown here is derived from an EMBL/GenBank/DDBJ whole genome shotgun (WGS) entry which is preliminary data.</text>
</comment>
<proteinExistence type="predicted"/>